<dbReference type="Proteomes" id="UP000230423">
    <property type="component" value="Unassembled WGS sequence"/>
</dbReference>
<organism evidence="1 2">
    <name type="scientific">Teladorsagia circumcincta</name>
    <name type="common">Brown stomach worm</name>
    <name type="synonym">Ostertagia circumcincta</name>
    <dbReference type="NCBI Taxonomy" id="45464"/>
    <lineage>
        <taxon>Eukaryota</taxon>
        <taxon>Metazoa</taxon>
        <taxon>Ecdysozoa</taxon>
        <taxon>Nematoda</taxon>
        <taxon>Chromadorea</taxon>
        <taxon>Rhabditida</taxon>
        <taxon>Rhabditina</taxon>
        <taxon>Rhabditomorpha</taxon>
        <taxon>Strongyloidea</taxon>
        <taxon>Trichostrongylidae</taxon>
        <taxon>Teladorsagia</taxon>
    </lineage>
</organism>
<proteinExistence type="predicted"/>
<protein>
    <submittedName>
        <fullName evidence="1">Uncharacterized protein</fullName>
    </submittedName>
</protein>
<evidence type="ECO:0000313" key="2">
    <source>
        <dbReference type="Proteomes" id="UP000230423"/>
    </source>
</evidence>
<sequence length="39" mass="4605">MPVRKKHGPYDIIADDLYDCRIPLHNELAYQHGIHFEAK</sequence>
<dbReference type="AlphaFoldDB" id="A0A2G9TDW8"/>
<dbReference type="OrthoDB" id="10030336at2759"/>
<evidence type="ECO:0000313" key="1">
    <source>
        <dbReference type="EMBL" id="PIO56169.1"/>
    </source>
</evidence>
<feature type="non-terminal residue" evidence="1">
    <location>
        <position position="39"/>
    </location>
</feature>
<dbReference type="EMBL" id="KZ381647">
    <property type="protein sequence ID" value="PIO56169.1"/>
    <property type="molecule type" value="Genomic_DNA"/>
</dbReference>
<name>A0A2G9TDW8_TELCI</name>
<accession>A0A2G9TDW8</accession>
<keyword evidence="2" id="KW-1185">Reference proteome</keyword>
<gene>
    <name evidence="1" type="ORF">TELCIR_22436</name>
</gene>
<reference evidence="1 2" key="1">
    <citation type="submission" date="2015-09" db="EMBL/GenBank/DDBJ databases">
        <title>Draft genome of the parasitic nematode Teladorsagia circumcincta isolate WARC Sus (inbred).</title>
        <authorList>
            <person name="Mitreva M."/>
        </authorList>
    </citation>
    <scope>NUCLEOTIDE SEQUENCE [LARGE SCALE GENOMIC DNA]</scope>
    <source>
        <strain evidence="1 2">S</strain>
    </source>
</reference>